<dbReference type="Proteomes" id="UP000326924">
    <property type="component" value="Unassembled WGS sequence"/>
</dbReference>
<reference evidence="2 3" key="1">
    <citation type="submission" date="2019-09" db="EMBL/GenBank/DDBJ databases">
        <title>Draft genome of the ectomycorrhizal ascomycete Sphaerosporella brunnea.</title>
        <authorList>
            <consortium name="DOE Joint Genome Institute"/>
            <person name="Benucci G.M."/>
            <person name="Marozzi G."/>
            <person name="Antonielli L."/>
            <person name="Sanchez S."/>
            <person name="Marco P."/>
            <person name="Wang X."/>
            <person name="Falini L.B."/>
            <person name="Barry K."/>
            <person name="Haridas S."/>
            <person name="Lipzen A."/>
            <person name="Labutti K."/>
            <person name="Grigoriev I.V."/>
            <person name="Murat C."/>
            <person name="Martin F."/>
            <person name="Albertini E."/>
            <person name="Donnini D."/>
            <person name="Bonito G."/>
        </authorList>
    </citation>
    <scope>NUCLEOTIDE SEQUENCE [LARGE SCALE GENOMIC DNA]</scope>
    <source>
        <strain evidence="2 3">Sb_GMNB300</strain>
    </source>
</reference>
<accession>A0A5J5EV25</accession>
<feature type="region of interest" description="Disordered" evidence="1">
    <location>
        <begin position="1"/>
        <end position="35"/>
    </location>
</feature>
<name>A0A5J5EV25_9PEZI</name>
<keyword evidence="3" id="KW-1185">Reference proteome</keyword>
<dbReference type="AlphaFoldDB" id="A0A5J5EV25"/>
<dbReference type="EMBL" id="VXIS01000119">
    <property type="protein sequence ID" value="KAA8903337.1"/>
    <property type="molecule type" value="Genomic_DNA"/>
</dbReference>
<comment type="caution">
    <text evidence="2">The sequence shown here is derived from an EMBL/GenBank/DDBJ whole genome shotgun (WGS) entry which is preliminary data.</text>
</comment>
<sequence length="107" mass="12205">MADSMIPIDPNLELVAVADPPPTPIKSEDEDPVDNVEDAKEAQRLRKNFLSSLAYARKKAQREKAADRSKALTDLTIKYEQDKEEWLSEREVLLAYINHLQNLLVQT</sequence>
<organism evidence="2 3">
    <name type="scientific">Sphaerosporella brunnea</name>
    <dbReference type="NCBI Taxonomy" id="1250544"/>
    <lineage>
        <taxon>Eukaryota</taxon>
        <taxon>Fungi</taxon>
        <taxon>Dikarya</taxon>
        <taxon>Ascomycota</taxon>
        <taxon>Pezizomycotina</taxon>
        <taxon>Pezizomycetes</taxon>
        <taxon>Pezizales</taxon>
        <taxon>Pyronemataceae</taxon>
        <taxon>Sphaerosporella</taxon>
    </lineage>
</organism>
<evidence type="ECO:0000313" key="3">
    <source>
        <dbReference type="Proteomes" id="UP000326924"/>
    </source>
</evidence>
<protein>
    <submittedName>
        <fullName evidence="2">Uncharacterized protein</fullName>
    </submittedName>
</protein>
<gene>
    <name evidence="2" type="ORF">FN846DRAFT_1022281</name>
</gene>
<evidence type="ECO:0000256" key="1">
    <source>
        <dbReference type="SAM" id="MobiDB-lite"/>
    </source>
</evidence>
<dbReference type="InParanoid" id="A0A5J5EV25"/>
<proteinExistence type="predicted"/>
<evidence type="ECO:0000313" key="2">
    <source>
        <dbReference type="EMBL" id="KAA8903337.1"/>
    </source>
</evidence>